<dbReference type="Gene3D" id="3.40.50.12780">
    <property type="entry name" value="N-terminal domain of ligase-like"/>
    <property type="match status" value="1"/>
</dbReference>
<dbReference type="EMBL" id="JAUOZU010000005">
    <property type="protein sequence ID" value="MDO6963384.1"/>
    <property type="molecule type" value="Genomic_DNA"/>
</dbReference>
<reference evidence="4" key="2">
    <citation type="submission" date="2023-07" db="EMBL/GenBank/DDBJ databases">
        <authorList>
            <person name="Shen H."/>
        </authorList>
    </citation>
    <scope>NUCLEOTIDE SEQUENCE</scope>
    <source>
        <strain evidence="4">TNR-22</strain>
    </source>
</reference>
<dbReference type="Gene3D" id="3.30.300.30">
    <property type="match status" value="1"/>
</dbReference>
<evidence type="ECO:0000256" key="1">
    <source>
        <dbReference type="ARBA" id="ARBA00022723"/>
    </source>
</evidence>
<dbReference type="InterPro" id="IPR042099">
    <property type="entry name" value="ANL_N_sf"/>
</dbReference>
<comment type="caution">
    <text evidence="4">The sequence shown here is derived from an EMBL/GenBank/DDBJ whole genome shotgun (WGS) entry which is preliminary data.</text>
</comment>
<dbReference type="Pfam" id="PF13193">
    <property type="entry name" value="AMP-binding_C"/>
    <property type="match status" value="1"/>
</dbReference>
<dbReference type="PANTHER" id="PTHR43767:SF1">
    <property type="entry name" value="NONRIBOSOMAL PEPTIDE SYNTHASE PES1 (EUROFUNG)-RELATED"/>
    <property type="match status" value="1"/>
</dbReference>
<dbReference type="PROSITE" id="PS00455">
    <property type="entry name" value="AMP_BINDING"/>
    <property type="match status" value="1"/>
</dbReference>
<dbReference type="Proteomes" id="UP001174932">
    <property type="component" value="Unassembled WGS sequence"/>
</dbReference>
<evidence type="ECO:0000259" key="2">
    <source>
        <dbReference type="Pfam" id="PF00501"/>
    </source>
</evidence>
<evidence type="ECO:0000313" key="5">
    <source>
        <dbReference type="Proteomes" id="UP001174932"/>
    </source>
</evidence>
<reference evidence="4" key="1">
    <citation type="journal article" date="2015" name="Int. J. Syst. Evol. Microbiol.">
        <title>Rhizobium alvei sp. nov., isolated from a freshwater river.</title>
        <authorList>
            <person name="Sheu S.Y."/>
            <person name="Huang H.W."/>
            <person name="Young C.C."/>
            <person name="Chen W.M."/>
        </authorList>
    </citation>
    <scope>NUCLEOTIDE SEQUENCE</scope>
    <source>
        <strain evidence="4">TNR-22</strain>
    </source>
</reference>
<name>A0ABT8YJC5_9HYPH</name>
<evidence type="ECO:0000313" key="4">
    <source>
        <dbReference type="EMBL" id="MDO6963384.1"/>
    </source>
</evidence>
<protein>
    <submittedName>
        <fullName evidence="4">Class I adenylate-forming enzyme family protein</fullName>
    </submittedName>
</protein>
<dbReference type="InterPro" id="IPR045851">
    <property type="entry name" value="AMP-bd_C_sf"/>
</dbReference>
<dbReference type="InterPro" id="IPR050237">
    <property type="entry name" value="ATP-dep_AMP-bd_enzyme"/>
</dbReference>
<dbReference type="InterPro" id="IPR025110">
    <property type="entry name" value="AMP-bd_C"/>
</dbReference>
<keyword evidence="1" id="KW-0479">Metal-binding</keyword>
<dbReference type="Pfam" id="PF00501">
    <property type="entry name" value="AMP-binding"/>
    <property type="match status" value="1"/>
</dbReference>
<dbReference type="SUPFAM" id="SSF56801">
    <property type="entry name" value="Acetyl-CoA synthetase-like"/>
    <property type="match status" value="1"/>
</dbReference>
<sequence length="538" mass="57926">MAGIAPGEVALQRETHFGDRSLLCLSPRPQNMRAIFDAAVRSAPDREAVRDVDRALTYAALDREAEQFASALRAAGLQAGDRIALNTGNRIEFVVGLVACFKAGFIAMPVGHRHRRAELGGLYRDAGVSAVLCDAETAAEQPDQIEVPSLGLRIGVGVEVEGGTNYAAFLATGKDARPFGAPAIDEDACAVLMYTSGTTGRPKGAKITHLGMVHSVLHYQMVFELAEGEATVLAVPCTHVTGLGAQILVMFGCAGTLIMMPHFETTRFVELATEHAMTYTIMVPAMYALLLHRQALKAGMLPDWRIGAFGGAPMPEAIKQGMADMLPRLSLHNAYGATETTSPTTLVPLGTSVSNDSVGRAVPCGELRIVDEEGRDVGEGEQGELWIKGPMVVPGYWQNPEADAASFEQGYWKSGDVASRDADGFIRIHDRKKDMINRGGYKIFSAEIENLLMEMKGVREAALVPYPCAVLGERGHMFVVAGDGNGAVTADDLRAFLAARVADYKVPDRFTIRSEPLPRNVNGKLVKTLLRQEAMRDT</sequence>
<feature type="domain" description="AMP-dependent synthetase/ligase" evidence="2">
    <location>
        <begin position="36"/>
        <end position="397"/>
    </location>
</feature>
<gene>
    <name evidence="4" type="ORF">Q4481_05400</name>
</gene>
<dbReference type="InterPro" id="IPR020845">
    <property type="entry name" value="AMP-binding_CS"/>
</dbReference>
<keyword evidence="5" id="KW-1185">Reference proteome</keyword>
<dbReference type="PANTHER" id="PTHR43767">
    <property type="entry name" value="LONG-CHAIN-FATTY-ACID--COA LIGASE"/>
    <property type="match status" value="1"/>
</dbReference>
<dbReference type="InterPro" id="IPR000873">
    <property type="entry name" value="AMP-dep_synth/lig_dom"/>
</dbReference>
<proteinExistence type="predicted"/>
<feature type="domain" description="AMP-binding enzyme C-terminal" evidence="3">
    <location>
        <begin position="447"/>
        <end position="524"/>
    </location>
</feature>
<dbReference type="RefSeq" id="WP_304375295.1">
    <property type="nucleotide sequence ID" value="NZ_JAUOZU010000005.1"/>
</dbReference>
<organism evidence="4 5">
    <name type="scientific">Rhizobium alvei</name>
    <dbReference type="NCBI Taxonomy" id="1132659"/>
    <lineage>
        <taxon>Bacteria</taxon>
        <taxon>Pseudomonadati</taxon>
        <taxon>Pseudomonadota</taxon>
        <taxon>Alphaproteobacteria</taxon>
        <taxon>Hyphomicrobiales</taxon>
        <taxon>Rhizobiaceae</taxon>
        <taxon>Rhizobium/Agrobacterium group</taxon>
        <taxon>Rhizobium</taxon>
    </lineage>
</organism>
<accession>A0ABT8YJC5</accession>
<evidence type="ECO:0000259" key="3">
    <source>
        <dbReference type="Pfam" id="PF13193"/>
    </source>
</evidence>